<dbReference type="Proteomes" id="UP000332515">
    <property type="component" value="Unassembled WGS sequence"/>
</dbReference>
<reference evidence="3 4" key="1">
    <citation type="submission" date="2019-09" db="EMBL/GenBank/DDBJ databases">
        <title>Segnochrobactrum spirostomi gen. nov., sp. nov., isolated from the ciliate Spirostomum cf. yagiui and description of a novel family, Segnochrobactraceae fam. nov. within the order Rhizobiales of the class Alphaproteobacteria.</title>
        <authorList>
            <person name="Akter S."/>
            <person name="Shazib S.U.A."/>
            <person name="Shin M.K."/>
        </authorList>
    </citation>
    <scope>NUCLEOTIDE SEQUENCE [LARGE SCALE GENOMIC DNA]</scope>
    <source>
        <strain evidence="3 4">Sp-1</strain>
    </source>
</reference>
<accession>A0A6A7XYN6</accession>
<keyword evidence="1" id="KW-0472">Membrane</keyword>
<comment type="caution">
    <text evidence="3">The sequence shown here is derived from an EMBL/GenBank/DDBJ whole genome shotgun (WGS) entry which is preliminary data.</text>
</comment>
<evidence type="ECO:0000256" key="1">
    <source>
        <dbReference type="SAM" id="Phobius"/>
    </source>
</evidence>
<dbReference type="InterPro" id="IPR018639">
    <property type="entry name" value="DUF2062"/>
</dbReference>
<dbReference type="AlphaFoldDB" id="A0A6A7XYN6"/>
<keyword evidence="4" id="KW-1185">Reference proteome</keyword>
<feature type="domain" description="DUF2062" evidence="2">
    <location>
        <begin position="27"/>
        <end position="183"/>
    </location>
</feature>
<feature type="transmembrane region" description="Helical" evidence="1">
    <location>
        <begin position="153"/>
        <end position="176"/>
    </location>
</feature>
<gene>
    <name evidence="3" type="ORF">F0357_02455</name>
</gene>
<dbReference type="PANTHER" id="PTHR40547:SF1">
    <property type="entry name" value="SLL0298 PROTEIN"/>
    <property type="match status" value="1"/>
</dbReference>
<protein>
    <submittedName>
        <fullName evidence="3">DUF2062 domain-containing protein</fullName>
    </submittedName>
</protein>
<dbReference type="RefSeq" id="WP_153478364.1">
    <property type="nucleotide sequence ID" value="NZ_VWNA01000001.1"/>
</dbReference>
<name>A0A6A7XYN6_9HYPH</name>
<evidence type="ECO:0000313" key="3">
    <source>
        <dbReference type="EMBL" id="MQT11553.1"/>
    </source>
</evidence>
<keyword evidence="1" id="KW-0812">Transmembrane</keyword>
<evidence type="ECO:0000313" key="4">
    <source>
        <dbReference type="Proteomes" id="UP000332515"/>
    </source>
</evidence>
<dbReference type="EMBL" id="VWNA01000001">
    <property type="protein sequence ID" value="MQT11553.1"/>
    <property type="molecule type" value="Genomic_DNA"/>
</dbReference>
<feature type="transmembrane region" description="Helical" evidence="1">
    <location>
        <begin position="66"/>
        <end position="86"/>
    </location>
</feature>
<organism evidence="3 4">
    <name type="scientific">Segnochrobactrum spirostomi</name>
    <dbReference type="NCBI Taxonomy" id="2608987"/>
    <lineage>
        <taxon>Bacteria</taxon>
        <taxon>Pseudomonadati</taxon>
        <taxon>Pseudomonadota</taxon>
        <taxon>Alphaproteobacteria</taxon>
        <taxon>Hyphomicrobiales</taxon>
        <taxon>Segnochrobactraceae</taxon>
        <taxon>Segnochrobactrum</taxon>
    </lineage>
</organism>
<keyword evidence="1" id="KW-1133">Transmembrane helix</keyword>
<proteinExistence type="predicted"/>
<evidence type="ECO:0000259" key="2">
    <source>
        <dbReference type="Pfam" id="PF09835"/>
    </source>
</evidence>
<dbReference type="PANTHER" id="PTHR40547">
    <property type="entry name" value="SLL0298 PROTEIN"/>
    <property type="match status" value="1"/>
</dbReference>
<dbReference type="Pfam" id="PF09835">
    <property type="entry name" value="DUF2062"/>
    <property type="match status" value="1"/>
</dbReference>
<sequence length="216" mass="23901">MLFRRREKPGFKERLRIAVWPRRSWRRSVGYHWKRILRLGESPHAVAAGVAAGVAMATTPFLGLHMVLSVALALLLGGNALAALIATNFGNPFTYPLIWSITFKVGEWLAPDTVRPHLLPHHFHLGRDPFNALMMSGAFDHPWSTLWPLIEPMIIGSLPVAIVIGLVTYVLTRIGVGSYRRRRTARLRARARANAAALPGGSALPNPAVPKEETRS</sequence>